<dbReference type="Proteomes" id="UP000489190">
    <property type="component" value="Unassembled WGS sequence"/>
</dbReference>
<comment type="caution">
    <text evidence="12">The sequence shown here is derived from an EMBL/GenBank/DDBJ whole genome shotgun (WGS) entry which is preliminary data.</text>
</comment>
<proteinExistence type="inferred from homology"/>
<dbReference type="Pfam" id="PF01339">
    <property type="entry name" value="CheB_methylest"/>
    <property type="match status" value="1"/>
</dbReference>
<comment type="domain">
    <text evidence="6">Contains a C-terminal catalytic domain, and an N-terminal region which modulates catalytic activity.</text>
</comment>
<keyword evidence="2 6" id="KW-0145">Chemotaxis</keyword>
<comment type="subcellular location">
    <subcellularLocation>
        <location evidence="6">Cytoplasm</location>
    </subcellularLocation>
</comment>
<dbReference type="InterPro" id="IPR008248">
    <property type="entry name" value="CheB-like"/>
</dbReference>
<dbReference type="GO" id="GO:0005737">
    <property type="term" value="C:cytoplasm"/>
    <property type="evidence" value="ECO:0007669"/>
    <property type="project" value="UniProtKB-SubCell"/>
</dbReference>
<dbReference type="PROSITE" id="PS50122">
    <property type="entry name" value="CHEB"/>
    <property type="match status" value="1"/>
</dbReference>
<dbReference type="AlphaFoldDB" id="A0A7X1WB60"/>
<evidence type="ECO:0000256" key="4">
    <source>
        <dbReference type="ARBA" id="ARBA00022801"/>
    </source>
</evidence>
<keyword evidence="4 6" id="KW-0378">Hydrolase</keyword>
<evidence type="ECO:0000313" key="15">
    <source>
        <dbReference type="Proteomes" id="UP000489190"/>
    </source>
</evidence>
<dbReference type="EC" id="3.5.1.44" evidence="6"/>
<dbReference type="InterPro" id="IPR001789">
    <property type="entry name" value="Sig_transdc_resp-reg_receiver"/>
</dbReference>
<dbReference type="SUPFAM" id="SSF52738">
    <property type="entry name" value="Methylesterase CheB, C-terminal domain"/>
    <property type="match status" value="1"/>
</dbReference>
<evidence type="ECO:0000313" key="12">
    <source>
        <dbReference type="EMBL" id="MQT48492.1"/>
    </source>
</evidence>
<evidence type="ECO:0000256" key="2">
    <source>
        <dbReference type="ARBA" id="ARBA00022500"/>
    </source>
</evidence>
<dbReference type="InterPro" id="IPR011006">
    <property type="entry name" value="CheY-like_superfamily"/>
</dbReference>
<sequence length="376" mass="40012">MVVKVLVVDDSGFFRRRVSEILSADPTIKVIGTATNGKEAIDQALALKPDVITMDYEMPMMDGITAVRHIMQRCPTPVLMFSSLTHEGARVTLDALDAGAVDFLPKNFEDISRNPDKVKQLLCEKVHTISRSNRRLSSYSAPPPVAAPAPVSRAPLGGAPTPAPAPTRTTPIASRAAPAPAAHSPAPKRKPYKLVAIGTSTGGPVALQRVLTQLPGNFPAPIVLVQHMPAAFTKAFAERLDKLCRISVKEAEDGDTLRPGLALLAPGGKQMMIDGRGTVRILPGDERLNYKPSVDITFGSAAKTYGDKVLAVVLTGMGADGREGARLLKQGGSQVWAQDEASCVIYGMPMAIVKANLADAVYSLDDMGRHLVEACH</sequence>
<protein>
    <recommendedName>
        <fullName evidence="6">Protein-glutamate methylesterase/protein-glutamine glutaminase</fullName>
        <ecNumber evidence="6">3.1.1.61</ecNumber>
        <ecNumber evidence="6">3.5.1.44</ecNumber>
    </recommendedName>
</protein>
<evidence type="ECO:0000259" key="11">
    <source>
        <dbReference type="PROSITE" id="PS50122"/>
    </source>
</evidence>
<dbReference type="Pfam" id="PF00072">
    <property type="entry name" value="Response_reg"/>
    <property type="match status" value="1"/>
</dbReference>
<dbReference type="CDD" id="cd16432">
    <property type="entry name" value="CheB_Rec"/>
    <property type="match status" value="1"/>
</dbReference>
<feature type="active site" evidence="6 7">
    <location>
        <position position="200"/>
    </location>
</feature>
<dbReference type="Gene3D" id="3.40.50.180">
    <property type="entry name" value="Methylesterase CheB, C-terminal domain"/>
    <property type="match status" value="1"/>
</dbReference>
<dbReference type="GO" id="GO:0008984">
    <property type="term" value="F:protein-glutamate methylesterase activity"/>
    <property type="evidence" value="ECO:0007669"/>
    <property type="project" value="UniProtKB-UniRule"/>
</dbReference>
<dbReference type="PANTHER" id="PTHR42872:SF3">
    <property type="entry name" value="PROTEIN-GLUTAMATE METHYLESTERASE_PROTEIN-GLUTAMINE GLUTAMINASE 1"/>
    <property type="match status" value="1"/>
</dbReference>
<dbReference type="PROSITE" id="PS50110">
    <property type="entry name" value="RESPONSE_REGULATORY"/>
    <property type="match status" value="1"/>
</dbReference>
<evidence type="ECO:0000313" key="14">
    <source>
        <dbReference type="Proteomes" id="UP000441404"/>
    </source>
</evidence>
<evidence type="ECO:0000256" key="7">
    <source>
        <dbReference type="PROSITE-ProRule" id="PRU00050"/>
    </source>
</evidence>
<dbReference type="NCBIfam" id="NF001965">
    <property type="entry name" value="PRK00742.1"/>
    <property type="match status" value="1"/>
</dbReference>
<dbReference type="HAMAP" id="MF_00099">
    <property type="entry name" value="CheB_chemtxs"/>
    <property type="match status" value="1"/>
</dbReference>
<organism evidence="12 14">
    <name type="scientific">Pseudomonas helleri</name>
    <dbReference type="NCBI Taxonomy" id="1608996"/>
    <lineage>
        <taxon>Bacteria</taxon>
        <taxon>Pseudomonadati</taxon>
        <taxon>Pseudomonadota</taxon>
        <taxon>Gammaproteobacteria</taxon>
        <taxon>Pseudomonadales</taxon>
        <taxon>Pseudomonadaceae</taxon>
        <taxon>Pseudomonas</taxon>
    </lineage>
</organism>
<dbReference type="GO" id="GO:0050568">
    <property type="term" value="F:protein-glutamine glutaminase activity"/>
    <property type="evidence" value="ECO:0007669"/>
    <property type="project" value="UniProtKB-UniRule"/>
</dbReference>
<accession>A0A7X1WB60</accession>
<dbReference type="EMBL" id="WIWI01000019">
    <property type="protein sequence ID" value="MQT89191.1"/>
    <property type="molecule type" value="Genomic_DNA"/>
</dbReference>
<dbReference type="NCBIfam" id="NF009206">
    <property type="entry name" value="PRK12555.1"/>
    <property type="match status" value="1"/>
</dbReference>
<evidence type="ECO:0000259" key="10">
    <source>
        <dbReference type="PROSITE" id="PS50110"/>
    </source>
</evidence>
<feature type="domain" description="Response regulatory" evidence="10">
    <location>
        <begin position="4"/>
        <end position="121"/>
    </location>
</feature>
<feature type="active site" evidence="6 7">
    <location>
        <position position="227"/>
    </location>
</feature>
<dbReference type="SMART" id="SM00448">
    <property type="entry name" value="REC"/>
    <property type="match status" value="1"/>
</dbReference>
<keyword evidence="3 6" id="KW-0597">Phosphoprotein</keyword>
<keyword evidence="12" id="KW-0808">Transferase</keyword>
<dbReference type="EC" id="3.1.1.61" evidence="6"/>
<evidence type="ECO:0000256" key="3">
    <source>
        <dbReference type="ARBA" id="ARBA00022553"/>
    </source>
</evidence>
<dbReference type="CDD" id="cd17541">
    <property type="entry name" value="REC_CheB-like"/>
    <property type="match status" value="1"/>
</dbReference>
<keyword evidence="1 6" id="KW-0963">Cytoplasm</keyword>
<evidence type="ECO:0000256" key="5">
    <source>
        <dbReference type="ARBA" id="ARBA00048267"/>
    </source>
</evidence>
<feature type="modified residue" description="4-aspartylphosphate" evidence="6 8">
    <location>
        <position position="55"/>
    </location>
</feature>
<dbReference type="PIRSF" id="PIRSF000876">
    <property type="entry name" value="RR_chemtxs_CheB"/>
    <property type="match status" value="1"/>
</dbReference>
<evidence type="ECO:0000256" key="1">
    <source>
        <dbReference type="ARBA" id="ARBA00022490"/>
    </source>
</evidence>
<keyword evidence="12" id="KW-0489">Methyltransferase</keyword>
<comment type="PTM">
    <text evidence="6">Phosphorylated by CheA. Phosphorylation of the N-terminal regulatory domain activates the methylesterase activity.</text>
</comment>
<dbReference type="FunFam" id="3.40.50.180:FF:000001">
    <property type="entry name" value="Protein-glutamate methylesterase/protein-glutamine glutaminase"/>
    <property type="match status" value="1"/>
</dbReference>
<dbReference type="FunFam" id="3.40.50.2300:FF:000077">
    <property type="entry name" value="Chemotaxis response regulator"/>
    <property type="match status" value="1"/>
</dbReference>
<dbReference type="SUPFAM" id="SSF52172">
    <property type="entry name" value="CheY-like"/>
    <property type="match status" value="1"/>
</dbReference>
<comment type="catalytic activity">
    <reaction evidence="6">
        <text>L-glutaminyl-[protein] + H2O = L-glutamyl-[protein] + NH4(+)</text>
        <dbReference type="Rhea" id="RHEA:16441"/>
        <dbReference type="Rhea" id="RHEA-COMP:10207"/>
        <dbReference type="Rhea" id="RHEA-COMP:10208"/>
        <dbReference type="ChEBI" id="CHEBI:15377"/>
        <dbReference type="ChEBI" id="CHEBI:28938"/>
        <dbReference type="ChEBI" id="CHEBI:29973"/>
        <dbReference type="ChEBI" id="CHEBI:30011"/>
        <dbReference type="EC" id="3.5.1.44"/>
    </reaction>
</comment>
<name>A0A7X1WB60_9PSED</name>
<dbReference type="EMBL" id="WIWJ01000033">
    <property type="protein sequence ID" value="MQT48492.1"/>
    <property type="molecule type" value="Genomic_DNA"/>
</dbReference>
<evidence type="ECO:0000256" key="6">
    <source>
        <dbReference type="HAMAP-Rule" id="MF_00099"/>
    </source>
</evidence>
<dbReference type="Proteomes" id="UP000441404">
    <property type="component" value="Unassembled WGS sequence"/>
</dbReference>
<feature type="region of interest" description="Disordered" evidence="9">
    <location>
        <begin position="133"/>
        <end position="187"/>
    </location>
</feature>
<comment type="similarity">
    <text evidence="6">Belongs to the CheB family.</text>
</comment>
<comment type="function">
    <text evidence="6">Involved in chemotaxis. Part of a chemotaxis signal transduction system that modulates chemotaxis in response to various stimuli. Catalyzes the demethylation of specific methylglutamate residues introduced into the chemoreceptors (methyl-accepting chemotaxis proteins or MCP) by CheR. Also mediates the irreversible deamidation of specific glutamine residues to glutamic acid.</text>
</comment>
<evidence type="ECO:0000256" key="9">
    <source>
        <dbReference type="SAM" id="MobiDB-lite"/>
    </source>
</evidence>
<evidence type="ECO:0000256" key="8">
    <source>
        <dbReference type="PROSITE-ProRule" id="PRU00169"/>
    </source>
</evidence>
<dbReference type="InterPro" id="IPR035909">
    <property type="entry name" value="CheB_C"/>
</dbReference>
<feature type="domain" description="CheB-type methylesterase" evidence="11">
    <location>
        <begin position="185"/>
        <end position="376"/>
    </location>
</feature>
<dbReference type="GO" id="GO:0006935">
    <property type="term" value="P:chemotaxis"/>
    <property type="evidence" value="ECO:0007669"/>
    <property type="project" value="UniProtKB-UniRule"/>
</dbReference>
<comment type="catalytic activity">
    <reaction evidence="5 6">
        <text>[protein]-L-glutamate 5-O-methyl ester + H2O = L-glutamyl-[protein] + methanol + H(+)</text>
        <dbReference type="Rhea" id="RHEA:23236"/>
        <dbReference type="Rhea" id="RHEA-COMP:10208"/>
        <dbReference type="Rhea" id="RHEA-COMP:10311"/>
        <dbReference type="ChEBI" id="CHEBI:15377"/>
        <dbReference type="ChEBI" id="CHEBI:15378"/>
        <dbReference type="ChEBI" id="CHEBI:17790"/>
        <dbReference type="ChEBI" id="CHEBI:29973"/>
        <dbReference type="ChEBI" id="CHEBI:82795"/>
        <dbReference type="EC" id="3.1.1.61"/>
    </reaction>
</comment>
<dbReference type="GO" id="GO:0032259">
    <property type="term" value="P:methylation"/>
    <property type="evidence" value="ECO:0007669"/>
    <property type="project" value="UniProtKB-KW"/>
</dbReference>
<dbReference type="GO" id="GO:0000156">
    <property type="term" value="F:phosphorelay response regulator activity"/>
    <property type="evidence" value="ECO:0007669"/>
    <property type="project" value="InterPro"/>
</dbReference>
<feature type="compositionally biased region" description="Low complexity" evidence="9">
    <location>
        <begin position="148"/>
        <end position="185"/>
    </location>
</feature>
<evidence type="ECO:0000313" key="13">
    <source>
        <dbReference type="EMBL" id="MQT89191.1"/>
    </source>
</evidence>
<dbReference type="GO" id="GO:0008168">
    <property type="term" value="F:methyltransferase activity"/>
    <property type="evidence" value="ECO:0007669"/>
    <property type="project" value="UniProtKB-KW"/>
</dbReference>
<dbReference type="InterPro" id="IPR000673">
    <property type="entry name" value="Sig_transdc_resp-reg_Me-estase"/>
</dbReference>
<dbReference type="RefSeq" id="WP_153327780.1">
    <property type="nucleotide sequence ID" value="NZ_WIWI01000019.1"/>
</dbReference>
<gene>
    <name evidence="6 12" type="primary">cheB</name>
    <name evidence="13" type="ORF">GHO39_08605</name>
    <name evidence="12" type="ORF">GHO40_17450</name>
</gene>
<reference evidence="14 15" key="1">
    <citation type="submission" date="2019-10" db="EMBL/GenBank/DDBJ databases">
        <title>Evaluation of single-gene subtyping targets for Pseudomonas.</title>
        <authorList>
            <person name="Reichler S.J."/>
            <person name="Orsi R.H."/>
            <person name="Wiedmann M."/>
            <person name="Martin N.H."/>
            <person name="Murphy S.I."/>
        </authorList>
    </citation>
    <scope>NUCLEOTIDE SEQUENCE [LARGE SCALE GENOMIC DNA]</scope>
    <source>
        <strain evidence="13 15">FSL R10-3254</strain>
        <strain evidence="12 14">FSL R10-3257</strain>
    </source>
</reference>
<dbReference type="PANTHER" id="PTHR42872">
    <property type="entry name" value="PROTEIN-GLUTAMATE METHYLESTERASE/PROTEIN-GLUTAMINE GLUTAMINASE"/>
    <property type="match status" value="1"/>
</dbReference>
<feature type="active site" evidence="6 7">
    <location>
        <position position="320"/>
    </location>
</feature>
<dbReference type="Gene3D" id="3.40.50.2300">
    <property type="match status" value="1"/>
</dbReference>